<keyword evidence="2" id="KW-0812">Transmembrane</keyword>
<dbReference type="EMBL" id="GBRH01228503">
    <property type="protein sequence ID" value="JAD69392.1"/>
    <property type="molecule type" value="Transcribed_RNA"/>
</dbReference>
<proteinExistence type="predicted"/>
<reference evidence="3" key="2">
    <citation type="journal article" date="2015" name="Data Brief">
        <title>Shoot transcriptome of the giant reed, Arundo donax.</title>
        <authorList>
            <person name="Barrero R.A."/>
            <person name="Guerrero F.D."/>
            <person name="Moolhuijzen P."/>
            <person name="Goolsby J.A."/>
            <person name="Tidwell J."/>
            <person name="Bellgard S.E."/>
            <person name="Bellgard M.I."/>
        </authorList>
    </citation>
    <scope>NUCLEOTIDE SEQUENCE</scope>
    <source>
        <tissue evidence="3">Shoot tissue taken approximately 20 cm above the soil surface</tissue>
    </source>
</reference>
<sequence length="146" mass="15961">MAQVPKIVEYVKDHMFLQSGALVAVLALGGAMLWSHTPKRHLALVIPPLFVGCLQYSIVKATIVLVSKEKKAIEVGLQKLNIHVCSAPPPWLCTLRACALIRPAWIVISGRVRCFGHIHTARYTAPRQHPDSSGSGTHHALVHTPI</sequence>
<reference evidence="3" key="1">
    <citation type="submission" date="2014-09" db="EMBL/GenBank/DDBJ databases">
        <authorList>
            <person name="Magalhaes I.L.F."/>
            <person name="Oliveira U."/>
            <person name="Santos F.R."/>
            <person name="Vidigal T.H.D.A."/>
            <person name="Brescovit A.D."/>
            <person name="Santos A.J."/>
        </authorList>
    </citation>
    <scope>NUCLEOTIDE SEQUENCE</scope>
    <source>
        <tissue evidence="3">Shoot tissue taken approximately 20 cm above the soil surface</tissue>
    </source>
</reference>
<protein>
    <submittedName>
        <fullName evidence="3">Uncharacterized protein</fullName>
    </submittedName>
</protein>
<organism evidence="3">
    <name type="scientific">Arundo donax</name>
    <name type="common">Giant reed</name>
    <name type="synonym">Donax arundinaceus</name>
    <dbReference type="NCBI Taxonomy" id="35708"/>
    <lineage>
        <taxon>Eukaryota</taxon>
        <taxon>Viridiplantae</taxon>
        <taxon>Streptophyta</taxon>
        <taxon>Embryophyta</taxon>
        <taxon>Tracheophyta</taxon>
        <taxon>Spermatophyta</taxon>
        <taxon>Magnoliopsida</taxon>
        <taxon>Liliopsida</taxon>
        <taxon>Poales</taxon>
        <taxon>Poaceae</taxon>
        <taxon>PACMAD clade</taxon>
        <taxon>Arundinoideae</taxon>
        <taxon>Arundineae</taxon>
        <taxon>Arundo</taxon>
    </lineage>
</organism>
<keyword evidence="2" id="KW-1133">Transmembrane helix</keyword>
<evidence type="ECO:0000256" key="1">
    <source>
        <dbReference type="SAM" id="MobiDB-lite"/>
    </source>
</evidence>
<feature type="transmembrane region" description="Helical" evidence="2">
    <location>
        <begin position="15"/>
        <end position="34"/>
    </location>
</feature>
<feature type="transmembrane region" description="Helical" evidence="2">
    <location>
        <begin position="41"/>
        <end position="59"/>
    </location>
</feature>
<evidence type="ECO:0000313" key="3">
    <source>
        <dbReference type="EMBL" id="JAD69392.1"/>
    </source>
</evidence>
<dbReference type="AlphaFoldDB" id="A0A0A9CD10"/>
<evidence type="ECO:0000256" key="2">
    <source>
        <dbReference type="SAM" id="Phobius"/>
    </source>
</evidence>
<name>A0A0A9CD10_ARUDO</name>
<keyword evidence="2" id="KW-0472">Membrane</keyword>
<accession>A0A0A9CD10</accession>
<feature type="region of interest" description="Disordered" evidence="1">
    <location>
        <begin position="126"/>
        <end position="146"/>
    </location>
</feature>